<keyword evidence="4" id="KW-0041">Annexin</keyword>
<dbReference type="GO" id="GO:0001786">
    <property type="term" value="F:phosphatidylserine binding"/>
    <property type="evidence" value="ECO:0007669"/>
    <property type="project" value="TreeGrafter"/>
</dbReference>
<comment type="similarity">
    <text evidence="1">Belongs to the annexin family.</text>
</comment>
<dbReference type="PANTHER" id="PTHR10502">
    <property type="entry name" value="ANNEXIN"/>
    <property type="match status" value="1"/>
</dbReference>
<evidence type="ECO:0000256" key="5">
    <source>
        <dbReference type="ARBA" id="ARBA00023302"/>
    </source>
</evidence>
<feature type="non-terminal residue" evidence="6">
    <location>
        <position position="1"/>
    </location>
</feature>
<dbReference type="FunFam" id="1.10.220.10:FF:000002">
    <property type="entry name" value="Annexin"/>
    <property type="match status" value="1"/>
</dbReference>
<sequence>GRPETTEVDVEKAKQDAQEIIDAGPAKLGTDEAKFNVLFCNRSDSQLRAIFNEFAKLTGKSIEVSSSVPNPLTACFSSKQSSSTGSIIKRS</sequence>
<dbReference type="SUPFAM" id="SSF47874">
    <property type="entry name" value="Annexin"/>
    <property type="match status" value="1"/>
</dbReference>
<evidence type="ECO:0000256" key="4">
    <source>
        <dbReference type="ARBA" id="ARBA00023216"/>
    </source>
</evidence>
<dbReference type="Gene3D" id="1.10.220.10">
    <property type="entry name" value="Annexin"/>
    <property type="match status" value="1"/>
</dbReference>
<dbReference type="GO" id="GO:0005886">
    <property type="term" value="C:plasma membrane"/>
    <property type="evidence" value="ECO:0007669"/>
    <property type="project" value="TreeGrafter"/>
</dbReference>
<dbReference type="AlphaFoldDB" id="A0A815V067"/>
<dbReference type="GO" id="GO:0005544">
    <property type="term" value="F:calcium-dependent phospholipid binding"/>
    <property type="evidence" value="ECO:0007669"/>
    <property type="project" value="UniProtKB-KW"/>
</dbReference>
<evidence type="ECO:0000313" key="7">
    <source>
        <dbReference type="Proteomes" id="UP000663860"/>
    </source>
</evidence>
<protein>
    <submittedName>
        <fullName evidence="6">Uncharacterized protein</fullName>
    </submittedName>
</protein>
<dbReference type="PANTHER" id="PTHR10502:SF102">
    <property type="entry name" value="ANNEXIN B11"/>
    <property type="match status" value="1"/>
</dbReference>
<dbReference type="InterPro" id="IPR037104">
    <property type="entry name" value="Annexin_sf"/>
</dbReference>
<dbReference type="EMBL" id="CAJNOE010007491">
    <property type="protein sequence ID" value="CAF1527992.1"/>
    <property type="molecule type" value="Genomic_DNA"/>
</dbReference>
<evidence type="ECO:0000256" key="1">
    <source>
        <dbReference type="ARBA" id="ARBA00007831"/>
    </source>
</evidence>
<dbReference type="GO" id="GO:0005634">
    <property type="term" value="C:nucleus"/>
    <property type="evidence" value="ECO:0007669"/>
    <property type="project" value="TreeGrafter"/>
</dbReference>
<accession>A0A815V067</accession>
<dbReference type="GO" id="GO:0012506">
    <property type="term" value="C:vesicle membrane"/>
    <property type="evidence" value="ECO:0007669"/>
    <property type="project" value="TreeGrafter"/>
</dbReference>
<dbReference type="Proteomes" id="UP000663860">
    <property type="component" value="Unassembled WGS sequence"/>
</dbReference>
<comment type="caution">
    <text evidence="6">The sequence shown here is derived from an EMBL/GenBank/DDBJ whole genome shotgun (WGS) entry which is preliminary data.</text>
</comment>
<dbReference type="GO" id="GO:0005509">
    <property type="term" value="F:calcium ion binding"/>
    <property type="evidence" value="ECO:0007669"/>
    <property type="project" value="InterPro"/>
</dbReference>
<name>A0A815V067_9BILA</name>
<evidence type="ECO:0000256" key="3">
    <source>
        <dbReference type="ARBA" id="ARBA00022837"/>
    </source>
</evidence>
<proteinExistence type="inferred from homology"/>
<dbReference type="InterPro" id="IPR018502">
    <property type="entry name" value="Annexin_repeat"/>
</dbReference>
<evidence type="ECO:0000256" key="2">
    <source>
        <dbReference type="ARBA" id="ARBA00022737"/>
    </source>
</evidence>
<organism evidence="6 7">
    <name type="scientific">Adineta steineri</name>
    <dbReference type="NCBI Taxonomy" id="433720"/>
    <lineage>
        <taxon>Eukaryota</taxon>
        <taxon>Metazoa</taxon>
        <taxon>Spiralia</taxon>
        <taxon>Gnathifera</taxon>
        <taxon>Rotifera</taxon>
        <taxon>Eurotatoria</taxon>
        <taxon>Bdelloidea</taxon>
        <taxon>Adinetida</taxon>
        <taxon>Adinetidae</taxon>
        <taxon>Adineta</taxon>
    </lineage>
</organism>
<dbReference type="Pfam" id="PF00191">
    <property type="entry name" value="Annexin"/>
    <property type="match status" value="1"/>
</dbReference>
<dbReference type="GO" id="GO:0005737">
    <property type="term" value="C:cytoplasm"/>
    <property type="evidence" value="ECO:0007669"/>
    <property type="project" value="TreeGrafter"/>
</dbReference>
<keyword evidence="3" id="KW-0106">Calcium</keyword>
<reference evidence="6" key="1">
    <citation type="submission" date="2021-02" db="EMBL/GenBank/DDBJ databases">
        <authorList>
            <person name="Nowell W R."/>
        </authorList>
    </citation>
    <scope>NUCLEOTIDE SEQUENCE</scope>
</reference>
<gene>
    <name evidence="6" type="ORF">IZO911_LOCUS46061</name>
</gene>
<keyword evidence="5" id="KW-0111">Calcium/phospholipid-binding</keyword>
<keyword evidence="2" id="KW-0677">Repeat</keyword>
<feature type="non-terminal residue" evidence="6">
    <location>
        <position position="91"/>
    </location>
</feature>
<evidence type="ECO:0000313" key="6">
    <source>
        <dbReference type="EMBL" id="CAF1527992.1"/>
    </source>
</evidence>